<dbReference type="EMBL" id="ML220122">
    <property type="protein sequence ID" value="TGZ80818.1"/>
    <property type="molecule type" value="Genomic_DNA"/>
</dbReference>
<evidence type="ECO:0000313" key="2">
    <source>
        <dbReference type="Proteomes" id="UP000298138"/>
    </source>
</evidence>
<reference evidence="1 2" key="1">
    <citation type="submission" date="2019-04" db="EMBL/GenBank/DDBJ databases">
        <title>Comparative genomics and transcriptomics to analyze fruiting body development in filamentous ascomycetes.</title>
        <authorList>
            <consortium name="DOE Joint Genome Institute"/>
            <person name="Lutkenhaus R."/>
            <person name="Traeger S."/>
            <person name="Breuer J."/>
            <person name="Kuo A."/>
            <person name="Lipzen A."/>
            <person name="Pangilinan J."/>
            <person name="Dilworth D."/>
            <person name="Sandor L."/>
            <person name="Poggeler S."/>
            <person name="Barry K."/>
            <person name="Grigoriev I.V."/>
            <person name="Nowrousian M."/>
        </authorList>
    </citation>
    <scope>NUCLEOTIDE SEQUENCE [LARGE SCALE GENOMIC DNA]</scope>
    <source>
        <strain evidence="1 2">CBS 389.68</strain>
    </source>
</reference>
<dbReference type="AlphaFoldDB" id="A0A4S2MW13"/>
<proteinExistence type="predicted"/>
<accession>A0A4S2MW13</accession>
<keyword evidence="2" id="KW-1185">Reference proteome</keyword>
<protein>
    <submittedName>
        <fullName evidence="1">Uncharacterized protein</fullName>
    </submittedName>
</protein>
<dbReference type="Proteomes" id="UP000298138">
    <property type="component" value="Unassembled WGS sequence"/>
</dbReference>
<dbReference type="InParanoid" id="A0A4S2MW13"/>
<sequence length="219" mass="24743">MSGAQFPHGESRPTHNITRLLQHQNRSNHQNPHSNTNPVFKNGGNTFSHLSQHVTGMVRRGHHIRRLTIKDIIRYCWIRPDYDLYLSVTSLFHNFPMFSNPCRMYVSVRRGLIHHPSCTWHPASVQICRHHLHRHHSTPPETGLGLTVRCSVHFATSIMSTSTSEPWNSPPLSPLSPLSTLPPTLSMSPTSSPDSNSLGLDVRVRCTCISSLHAVMSHY</sequence>
<name>A0A4S2MW13_9PEZI</name>
<organism evidence="1 2">
    <name type="scientific">Ascodesmis nigricans</name>
    <dbReference type="NCBI Taxonomy" id="341454"/>
    <lineage>
        <taxon>Eukaryota</taxon>
        <taxon>Fungi</taxon>
        <taxon>Dikarya</taxon>
        <taxon>Ascomycota</taxon>
        <taxon>Pezizomycotina</taxon>
        <taxon>Pezizomycetes</taxon>
        <taxon>Pezizales</taxon>
        <taxon>Ascodesmidaceae</taxon>
        <taxon>Ascodesmis</taxon>
    </lineage>
</organism>
<gene>
    <name evidence="1" type="ORF">EX30DRAFT_39782</name>
</gene>
<evidence type="ECO:0000313" key="1">
    <source>
        <dbReference type="EMBL" id="TGZ80818.1"/>
    </source>
</evidence>